<accession>A0A9W8UYX7</accession>
<sequence>MVRDFGQELSDGDEVDLRHLAKARSRYVVKAGMDQTNGRNVDQDLSFTRRQSTTQAQFRRVSHLDLVHGPTMKKDE</sequence>
<comment type="caution">
    <text evidence="1">The sequence shown here is derived from an EMBL/GenBank/DDBJ whole genome shotgun (WGS) entry which is preliminary data.</text>
</comment>
<gene>
    <name evidence="1" type="ORF">NW755_009225</name>
</gene>
<dbReference type="EMBL" id="JAOQAV010000027">
    <property type="protein sequence ID" value="KAJ4184219.1"/>
    <property type="molecule type" value="Genomic_DNA"/>
</dbReference>
<reference evidence="1" key="1">
    <citation type="submission" date="2022-09" db="EMBL/GenBank/DDBJ databases">
        <title>Fusarium specimens isolated from Avocado Roots.</title>
        <authorList>
            <person name="Stajich J."/>
            <person name="Roper C."/>
            <person name="Heimlech-Rivalta G."/>
        </authorList>
    </citation>
    <scope>NUCLEOTIDE SEQUENCE</scope>
    <source>
        <strain evidence="1">A02</strain>
    </source>
</reference>
<name>A0A9W8UYX7_9HYPO</name>
<evidence type="ECO:0000313" key="2">
    <source>
        <dbReference type="Proteomes" id="UP001152087"/>
    </source>
</evidence>
<dbReference type="AlphaFoldDB" id="A0A9W8UYX7"/>
<protein>
    <submittedName>
        <fullName evidence="1">Uncharacterized protein</fullName>
    </submittedName>
</protein>
<evidence type="ECO:0000313" key="1">
    <source>
        <dbReference type="EMBL" id="KAJ4184219.1"/>
    </source>
</evidence>
<organism evidence="1 2">
    <name type="scientific">Fusarium falciforme</name>
    <dbReference type="NCBI Taxonomy" id="195108"/>
    <lineage>
        <taxon>Eukaryota</taxon>
        <taxon>Fungi</taxon>
        <taxon>Dikarya</taxon>
        <taxon>Ascomycota</taxon>
        <taxon>Pezizomycotina</taxon>
        <taxon>Sordariomycetes</taxon>
        <taxon>Hypocreomycetidae</taxon>
        <taxon>Hypocreales</taxon>
        <taxon>Nectriaceae</taxon>
        <taxon>Fusarium</taxon>
        <taxon>Fusarium solani species complex</taxon>
    </lineage>
</organism>
<proteinExistence type="predicted"/>
<dbReference type="Proteomes" id="UP001152087">
    <property type="component" value="Unassembled WGS sequence"/>
</dbReference>
<keyword evidence="2" id="KW-1185">Reference proteome</keyword>